<organism evidence="7 8">
    <name type="scientific">Roseobacter sinensis</name>
    <dbReference type="NCBI Taxonomy" id="2931391"/>
    <lineage>
        <taxon>Bacteria</taxon>
        <taxon>Pseudomonadati</taxon>
        <taxon>Pseudomonadota</taxon>
        <taxon>Alphaproteobacteria</taxon>
        <taxon>Rhodobacterales</taxon>
        <taxon>Roseobacteraceae</taxon>
        <taxon>Roseobacter</taxon>
    </lineage>
</organism>
<dbReference type="InterPro" id="IPR029063">
    <property type="entry name" value="SAM-dependent_MTases_sf"/>
</dbReference>
<comment type="caution">
    <text evidence="7">The sequence shown here is derived from an EMBL/GenBank/DDBJ whole genome shotgun (WGS) entry which is preliminary data.</text>
</comment>
<dbReference type="InterPro" id="IPR012818">
    <property type="entry name" value="CbiE"/>
</dbReference>
<comment type="pathway">
    <text evidence="1">Cofactor biosynthesis; adenosylcobalamin biosynthesis.</text>
</comment>
<dbReference type="PANTHER" id="PTHR43182">
    <property type="entry name" value="COBALT-PRECORRIN-6B C(15)-METHYLTRANSFERASE (DECARBOXYLATING)"/>
    <property type="match status" value="1"/>
</dbReference>
<dbReference type="Gene3D" id="3.40.50.150">
    <property type="entry name" value="Vaccinia Virus protein VP39"/>
    <property type="match status" value="1"/>
</dbReference>
<dbReference type="Pfam" id="PF00590">
    <property type="entry name" value="TP_methylase"/>
    <property type="match status" value="1"/>
</dbReference>
<dbReference type="SUPFAM" id="SSF53335">
    <property type="entry name" value="S-adenosyl-L-methionine-dependent methyltransferases"/>
    <property type="match status" value="1"/>
</dbReference>
<protein>
    <submittedName>
        <fullName evidence="7">Precorrin-6y C5,15-methyltransferase (Decarboxylating) subunit CbiE</fullName>
    </submittedName>
</protein>
<dbReference type="Gene3D" id="3.40.1010.10">
    <property type="entry name" value="Cobalt-precorrin-4 Transmethylase, Domain 1"/>
    <property type="match status" value="1"/>
</dbReference>
<evidence type="ECO:0000256" key="2">
    <source>
        <dbReference type="ARBA" id="ARBA00022573"/>
    </source>
</evidence>
<dbReference type="EMBL" id="JALIEB010000004">
    <property type="protein sequence ID" value="MCV3271383.1"/>
    <property type="molecule type" value="Genomic_DNA"/>
</dbReference>
<keyword evidence="8" id="KW-1185">Reference proteome</keyword>
<keyword evidence="2" id="KW-0169">Cobalamin biosynthesis</keyword>
<dbReference type="InterPro" id="IPR006365">
    <property type="entry name" value="Cbl_synth_CobL"/>
</dbReference>
<dbReference type="RefSeq" id="WP_263843709.1">
    <property type="nucleotide sequence ID" value="NZ_JALIEB010000004.1"/>
</dbReference>
<gene>
    <name evidence="7" type="primary">cbiE</name>
    <name evidence="7" type="ORF">MUB52_08090</name>
</gene>
<evidence type="ECO:0000313" key="7">
    <source>
        <dbReference type="EMBL" id="MCV3271383.1"/>
    </source>
</evidence>
<dbReference type="NCBIfam" id="TIGR02467">
    <property type="entry name" value="CbiE"/>
    <property type="match status" value="1"/>
</dbReference>
<dbReference type="InterPro" id="IPR014008">
    <property type="entry name" value="Cbl_synth_MTase_CbiT"/>
</dbReference>
<dbReference type="PANTHER" id="PTHR43182:SF1">
    <property type="entry name" value="COBALT-PRECORRIN-7 C(5)-METHYLTRANSFERASE"/>
    <property type="match status" value="1"/>
</dbReference>
<evidence type="ECO:0000313" key="8">
    <source>
        <dbReference type="Proteomes" id="UP001208690"/>
    </source>
</evidence>
<feature type="domain" description="Tetrapyrrole methylase" evidence="6">
    <location>
        <begin position="7"/>
        <end position="182"/>
    </location>
</feature>
<dbReference type="InterPro" id="IPR035996">
    <property type="entry name" value="4pyrrol_Methylase_sf"/>
</dbReference>
<dbReference type="CDD" id="cd11644">
    <property type="entry name" value="Precorrin-6Y-MT"/>
    <property type="match status" value="1"/>
</dbReference>
<evidence type="ECO:0000256" key="1">
    <source>
        <dbReference type="ARBA" id="ARBA00004953"/>
    </source>
</evidence>
<dbReference type="SUPFAM" id="SSF53790">
    <property type="entry name" value="Tetrapyrrole methylase"/>
    <property type="match status" value="1"/>
</dbReference>
<proteinExistence type="predicted"/>
<keyword evidence="4" id="KW-0808">Transferase</keyword>
<dbReference type="InterPro" id="IPR000878">
    <property type="entry name" value="4pyrrol_Mease"/>
</dbReference>
<keyword evidence="5" id="KW-0949">S-adenosyl-L-methionine</keyword>
<evidence type="ECO:0000256" key="4">
    <source>
        <dbReference type="ARBA" id="ARBA00022679"/>
    </source>
</evidence>
<sequence>MSEAPWLTIVGLGEDGLKGLPPASCKALDEAEIVIGAPRHLERVGPLACETRAWPVPFKDGIAPLLALRGKRVVVLASGDPFWFGAGGTLARHLDTKEWCSLPGPSTFSLAANRLGWSLQHVTCHGLHAAPLSRLRPHLAPGARLLILLRDGAAVQELGAYLTTEGFGASRVVVLEALGGPRARETCDLAENLAEHSFQHPVCVALDVVGEGAALPLASGRPDHWFETDGQITKQPVRAITLSALAPRPGELLWDIGGGSGSIGIEWLLTHPTLHAISIEQRADRAERIARNAAWLGVDRLVVVVGRAPEILHAQPKPQAVFVGGGLSPELLSWLETHLDPGTRLVANAVTLETEALLLQAQGRLGGDLLRLELSRSEPLGPRRGWKASYPIVQWSVTL</sequence>
<keyword evidence="3" id="KW-0489">Methyltransferase</keyword>
<evidence type="ECO:0000259" key="6">
    <source>
        <dbReference type="Pfam" id="PF00590"/>
    </source>
</evidence>
<evidence type="ECO:0000256" key="3">
    <source>
        <dbReference type="ARBA" id="ARBA00022603"/>
    </source>
</evidence>
<name>A0ABT3BCT4_9RHOB</name>
<dbReference type="InterPro" id="IPR014777">
    <property type="entry name" value="4pyrrole_Mease_sub1"/>
</dbReference>
<dbReference type="InterPro" id="IPR050714">
    <property type="entry name" value="Cobalamin_biosynth_MTase"/>
</dbReference>
<evidence type="ECO:0000256" key="5">
    <source>
        <dbReference type="ARBA" id="ARBA00022691"/>
    </source>
</evidence>
<dbReference type="NCBIfam" id="TIGR02469">
    <property type="entry name" value="CbiT"/>
    <property type="match status" value="1"/>
</dbReference>
<accession>A0ABT3BCT4</accession>
<dbReference type="Proteomes" id="UP001208690">
    <property type="component" value="Unassembled WGS sequence"/>
</dbReference>
<dbReference type="PIRSF" id="PIRSF036428">
    <property type="entry name" value="CobL"/>
    <property type="match status" value="1"/>
</dbReference>
<reference evidence="7 8" key="1">
    <citation type="submission" date="2022-04" db="EMBL/GenBank/DDBJ databases">
        <title>Roseobacter sp. WL0113 is a bacterium isolated from neritic sediment.</title>
        <authorList>
            <person name="Wang L."/>
            <person name="He W."/>
            <person name="Zhang D.-F."/>
        </authorList>
    </citation>
    <scope>NUCLEOTIDE SEQUENCE [LARGE SCALE GENOMIC DNA]</scope>
    <source>
        <strain evidence="7 8">WL0113</strain>
    </source>
</reference>